<gene>
    <name evidence="1" type="ORF">QWZ18_07245</name>
</gene>
<organism evidence="1 2">
    <name type="scientific">Methylobacterium longum</name>
    <dbReference type="NCBI Taxonomy" id="767694"/>
    <lineage>
        <taxon>Bacteria</taxon>
        <taxon>Pseudomonadati</taxon>
        <taxon>Pseudomonadota</taxon>
        <taxon>Alphaproteobacteria</taxon>
        <taxon>Hyphomicrobiales</taxon>
        <taxon>Methylobacteriaceae</taxon>
        <taxon>Methylobacterium</taxon>
    </lineage>
</organism>
<name>A0ABT8AKZ2_9HYPH</name>
<accession>A0ABT8AKZ2</accession>
<comment type="caution">
    <text evidence="1">The sequence shown here is derived from an EMBL/GenBank/DDBJ whole genome shotgun (WGS) entry which is preliminary data.</text>
</comment>
<protein>
    <submittedName>
        <fullName evidence="1">Uncharacterized protein</fullName>
    </submittedName>
</protein>
<proteinExistence type="predicted"/>
<dbReference type="EMBL" id="JAUFPT010000019">
    <property type="protein sequence ID" value="MDN3570417.1"/>
    <property type="molecule type" value="Genomic_DNA"/>
</dbReference>
<keyword evidence="2" id="KW-1185">Reference proteome</keyword>
<evidence type="ECO:0000313" key="2">
    <source>
        <dbReference type="Proteomes" id="UP001244297"/>
    </source>
</evidence>
<dbReference type="Proteomes" id="UP001244297">
    <property type="component" value="Unassembled WGS sequence"/>
</dbReference>
<dbReference type="RefSeq" id="WP_238287669.1">
    <property type="nucleotide sequence ID" value="NZ_BPQS01000010.1"/>
</dbReference>
<sequence>MTLPKKLARMLSDEIRGEFHLTFENEDGEVFRVRATEQQVAGLIEDLDELLGDDVEAEDELTEHKEMGDE</sequence>
<reference evidence="2" key="1">
    <citation type="journal article" date="2019" name="Int. J. Syst. Evol. Microbiol.">
        <title>The Global Catalogue of Microorganisms (GCM) 10K type strain sequencing project: providing services to taxonomists for standard genome sequencing and annotation.</title>
        <authorList>
            <consortium name="The Broad Institute Genomics Platform"/>
            <consortium name="The Broad Institute Genome Sequencing Center for Infectious Disease"/>
            <person name="Wu L."/>
            <person name="Ma J."/>
        </authorList>
    </citation>
    <scope>NUCLEOTIDE SEQUENCE [LARGE SCALE GENOMIC DNA]</scope>
    <source>
        <strain evidence="2">CECT 7806</strain>
    </source>
</reference>
<evidence type="ECO:0000313" key="1">
    <source>
        <dbReference type="EMBL" id="MDN3570417.1"/>
    </source>
</evidence>